<proteinExistence type="predicted"/>
<evidence type="ECO:0000256" key="1">
    <source>
        <dbReference type="SAM" id="MobiDB-lite"/>
    </source>
</evidence>
<accession>A0A7W9SU43</accession>
<dbReference type="AlphaFoldDB" id="A0A7W9SU43"/>
<protein>
    <submittedName>
        <fullName evidence="3">Anti-sigma factor RsiW</fullName>
    </submittedName>
</protein>
<keyword evidence="4" id="KW-1185">Reference proteome</keyword>
<dbReference type="Proteomes" id="UP000520814">
    <property type="component" value="Unassembled WGS sequence"/>
</dbReference>
<feature type="domain" description="Putative zinc-finger" evidence="2">
    <location>
        <begin position="5"/>
        <end position="35"/>
    </location>
</feature>
<evidence type="ECO:0000313" key="4">
    <source>
        <dbReference type="Proteomes" id="UP000520814"/>
    </source>
</evidence>
<evidence type="ECO:0000259" key="2">
    <source>
        <dbReference type="Pfam" id="PF13490"/>
    </source>
</evidence>
<organism evidence="3 4">
    <name type="scientific">Armatimonas rosea</name>
    <dbReference type="NCBI Taxonomy" id="685828"/>
    <lineage>
        <taxon>Bacteria</taxon>
        <taxon>Bacillati</taxon>
        <taxon>Armatimonadota</taxon>
        <taxon>Armatimonadia</taxon>
        <taxon>Armatimonadales</taxon>
        <taxon>Armatimonadaceae</taxon>
        <taxon>Armatimonas</taxon>
    </lineage>
</organism>
<name>A0A7W9SU43_ARMRO</name>
<comment type="caution">
    <text evidence="3">The sequence shown here is derived from an EMBL/GenBank/DDBJ whole genome shotgun (WGS) entry which is preliminary data.</text>
</comment>
<dbReference type="RefSeq" id="WP_184202550.1">
    <property type="nucleotide sequence ID" value="NZ_JACHGW010000004.1"/>
</dbReference>
<feature type="region of interest" description="Disordered" evidence="1">
    <location>
        <begin position="75"/>
        <end position="97"/>
    </location>
</feature>
<evidence type="ECO:0000313" key="3">
    <source>
        <dbReference type="EMBL" id="MBB6052856.1"/>
    </source>
</evidence>
<reference evidence="3 4" key="1">
    <citation type="submission" date="2020-08" db="EMBL/GenBank/DDBJ databases">
        <title>Genomic Encyclopedia of Type Strains, Phase IV (KMG-IV): sequencing the most valuable type-strain genomes for metagenomic binning, comparative biology and taxonomic classification.</title>
        <authorList>
            <person name="Goeker M."/>
        </authorList>
    </citation>
    <scope>NUCLEOTIDE SEQUENCE [LARGE SCALE GENOMIC DNA]</scope>
    <source>
        <strain evidence="3 4">DSM 23562</strain>
    </source>
</reference>
<gene>
    <name evidence="3" type="ORF">HNQ39_004677</name>
</gene>
<dbReference type="EMBL" id="JACHGW010000004">
    <property type="protein sequence ID" value="MBB6052856.1"/>
    <property type="molecule type" value="Genomic_DNA"/>
</dbReference>
<dbReference type="Pfam" id="PF13490">
    <property type="entry name" value="zf-HC2"/>
    <property type="match status" value="1"/>
</dbReference>
<dbReference type="InterPro" id="IPR027383">
    <property type="entry name" value="Znf_put"/>
</dbReference>
<sequence length="97" mass="11036">MNDETIRELIGPYLDDDLPTEAKRRVEEAILASPALAWEVQTLKITRERLRTDAGEVVASDAFRARTLRALYTDNPHLQNEDTENKEAGQFTLPIKL</sequence>